<evidence type="ECO:0000313" key="1">
    <source>
        <dbReference type="EMBL" id="EFN81567.1"/>
    </source>
</evidence>
<accession>E2BRW3</accession>
<dbReference type="InParanoid" id="E2BRW3"/>
<proteinExistence type="predicted"/>
<name>E2BRW3_HARSA</name>
<keyword evidence="2" id="KW-1185">Reference proteome</keyword>
<protein>
    <submittedName>
        <fullName evidence="1">Uncharacterized protein</fullName>
    </submittedName>
</protein>
<sequence>MELEVEMREVKRLGEGQKEGEGMVLVKLGSPEEKRKVMEAEMWVDGKMRRWDEVREKWWEMKGN</sequence>
<evidence type="ECO:0000313" key="2">
    <source>
        <dbReference type="Proteomes" id="UP000008237"/>
    </source>
</evidence>
<organism evidence="2">
    <name type="scientific">Harpegnathos saltator</name>
    <name type="common">Jerdon's jumping ant</name>
    <dbReference type="NCBI Taxonomy" id="610380"/>
    <lineage>
        <taxon>Eukaryota</taxon>
        <taxon>Metazoa</taxon>
        <taxon>Ecdysozoa</taxon>
        <taxon>Arthropoda</taxon>
        <taxon>Hexapoda</taxon>
        <taxon>Insecta</taxon>
        <taxon>Pterygota</taxon>
        <taxon>Neoptera</taxon>
        <taxon>Endopterygota</taxon>
        <taxon>Hymenoptera</taxon>
        <taxon>Apocrita</taxon>
        <taxon>Aculeata</taxon>
        <taxon>Formicoidea</taxon>
        <taxon>Formicidae</taxon>
        <taxon>Ponerinae</taxon>
        <taxon>Ponerini</taxon>
        <taxon>Harpegnathos</taxon>
    </lineage>
</organism>
<dbReference type="AlphaFoldDB" id="E2BRW3"/>
<dbReference type="EMBL" id="GL450059">
    <property type="protein sequence ID" value="EFN81567.1"/>
    <property type="molecule type" value="Genomic_DNA"/>
</dbReference>
<reference evidence="1 2" key="1">
    <citation type="journal article" date="2010" name="Science">
        <title>Genomic comparison of the ants Camponotus floridanus and Harpegnathos saltator.</title>
        <authorList>
            <person name="Bonasio R."/>
            <person name="Zhang G."/>
            <person name="Ye C."/>
            <person name="Mutti N.S."/>
            <person name="Fang X."/>
            <person name="Qin N."/>
            <person name="Donahue G."/>
            <person name="Yang P."/>
            <person name="Li Q."/>
            <person name="Li C."/>
            <person name="Zhang P."/>
            <person name="Huang Z."/>
            <person name="Berger S.L."/>
            <person name="Reinberg D."/>
            <person name="Wang J."/>
            <person name="Liebig J."/>
        </authorList>
    </citation>
    <scope>NUCLEOTIDE SEQUENCE [LARGE SCALE GENOMIC DNA]</scope>
    <source>
        <strain evidence="1 2">R22 G/1</strain>
    </source>
</reference>
<dbReference type="Proteomes" id="UP000008237">
    <property type="component" value="Unassembled WGS sequence"/>
</dbReference>
<gene>
    <name evidence="1" type="ORF">EAI_05408</name>
</gene>